<protein>
    <submittedName>
        <fullName evidence="9">Molybdopterin oxidoreductase</fullName>
    </submittedName>
</protein>
<evidence type="ECO:0000256" key="8">
    <source>
        <dbReference type="SAM" id="Phobius"/>
    </source>
</evidence>
<comment type="caution">
    <text evidence="9">The sequence shown here is derived from an EMBL/GenBank/DDBJ whole genome shotgun (WGS) entry which is preliminary data.</text>
</comment>
<keyword evidence="5 8" id="KW-1133">Transmembrane helix</keyword>
<evidence type="ECO:0000256" key="4">
    <source>
        <dbReference type="ARBA" id="ARBA00022692"/>
    </source>
</evidence>
<organism evidence="9 10">
    <name type="scientific">Haloflavibacter putidus</name>
    <dbReference type="NCBI Taxonomy" id="2576776"/>
    <lineage>
        <taxon>Bacteria</taxon>
        <taxon>Pseudomonadati</taxon>
        <taxon>Bacteroidota</taxon>
        <taxon>Flavobacteriia</taxon>
        <taxon>Flavobacteriales</taxon>
        <taxon>Flavobacteriaceae</taxon>
        <taxon>Haloflavibacter</taxon>
    </lineage>
</organism>
<evidence type="ECO:0000256" key="5">
    <source>
        <dbReference type="ARBA" id="ARBA00022989"/>
    </source>
</evidence>
<evidence type="ECO:0000256" key="3">
    <source>
        <dbReference type="ARBA" id="ARBA00022475"/>
    </source>
</evidence>
<feature type="compositionally biased region" description="Basic and acidic residues" evidence="7">
    <location>
        <begin position="501"/>
        <end position="517"/>
    </location>
</feature>
<feature type="transmembrane region" description="Helical" evidence="8">
    <location>
        <begin position="39"/>
        <end position="63"/>
    </location>
</feature>
<keyword evidence="4 8" id="KW-0812">Transmembrane</keyword>
<feature type="transmembrane region" description="Helical" evidence="8">
    <location>
        <begin position="161"/>
        <end position="183"/>
    </location>
</feature>
<name>A0A507ZPV6_9FLAO</name>
<feature type="transmembrane region" description="Helical" evidence="8">
    <location>
        <begin position="303"/>
        <end position="324"/>
    </location>
</feature>
<dbReference type="Proteomes" id="UP000317169">
    <property type="component" value="Unassembled WGS sequence"/>
</dbReference>
<dbReference type="EMBL" id="VIAR01000003">
    <property type="protein sequence ID" value="TQD39610.1"/>
    <property type="molecule type" value="Genomic_DNA"/>
</dbReference>
<proteinExistence type="inferred from homology"/>
<keyword evidence="3" id="KW-1003">Cell membrane</keyword>
<reference evidence="9 10" key="1">
    <citation type="submission" date="2019-06" db="EMBL/GenBank/DDBJ databases">
        <title>Flavibacter putida gen. nov., sp. nov., a novel marine bacterium of the family Flavobacteriaceae isolated from coastal seawater.</title>
        <authorList>
            <person name="Feng X."/>
        </authorList>
    </citation>
    <scope>NUCLEOTIDE SEQUENCE [LARGE SCALE GENOMIC DNA]</scope>
    <source>
        <strain evidence="9 10">PLHSN227</strain>
    </source>
</reference>
<feature type="region of interest" description="Disordered" evidence="7">
    <location>
        <begin position="474"/>
        <end position="519"/>
    </location>
</feature>
<dbReference type="Pfam" id="PF03916">
    <property type="entry name" value="NrfD"/>
    <property type="match status" value="1"/>
</dbReference>
<dbReference type="InterPro" id="IPR005614">
    <property type="entry name" value="NrfD-like"/>
</dbReference>
<feature type="transmembrane region" description="Helical" evidence="8">
    <location>
        <begin position="83"/>
        <end position="103"/>
    </location>
</feature>
<dbReference type="PANTHER" id="PTHR43044">
    <property type="match status" value="1"/>
</dbReference>
<comment type="similarity">
    <text evidence="2">Belongs to the NrfD family.</text>
</comment>
<evidence type="ECO:0000256" key="2">
    <source>
        <dbReference type="ARBA" id="ARBA00008929"/>
    </source>
</evidence>
<evidence type="ECO:0000313" key="9">
    <source>
        <dbReference type="EMBL" id="TQD39610.1"/>
    </source>
</evidence>
<evidence type="ECO:0000313" key="10">
    <source>
        <dbReference type="Proteomes" id="UP000317169"/>
    </source>
</evidence>
<feature type="transmembrane region" description="Helical" evidence="8">
    <location>
        <begin position="407"/>
        <end position="433"/>
    </location>
</feature>
<sequence length="612" mass="69406">MSSHYEAPIREPLVIGEKSYHDISVDVGAPVLGRANKSWWIVFSIALIAFLWGLGCIIYTVSTGIGVWGLNKTIGWAWDITNFVWWVGIGHAGTLISAVLLLFRQKWRMAVNRSAEAMTIFAVVQAGLFPIIHMGRPWLAYWVLPIPNQFGSLWVNFNSPLLWDVFAISTYLSVSLVFWWTGLLPDFAMLRDRTTNDFQKKIYSLLSFGWSGRVKDWQRFEEVSLVLAGLATPLVLSVHTIVSFDFATSVVPGWHSTIFPPYFVAGAIFSGFAMVQTLLIVMRKVSHLEEYITVVHIEYMNKVILVTGGIVAVAYITEFFIAWYSATSYENYVYLSFGAATGPYWWAFWALITCNFIVPLTLWVKKLRRNILWTFIVALIINIGMWFERFNIIVVDLSKGRTPSGWALFSPTFVDIGTFIGTIGFFFVLFLLYARTFPVIAQAEVKTILKSSGQRFKQLRAQYGDDYHIKQVEQYPASGGPAANTAKDRNDEADFDSLSDNEPKDNEQNNAHKDTVHADALANEEQKERIDKMLERIGTFNPATQNEDDLTKIDGIGPLMEQKLHQLGIYTFNQIANMTSKDYALLNEIIDDFDNAAVRDNWTSQAIKLKNN</sequence>
<accession>A0A507ZPV6</accession>
<dbReference type="AlphaFoldDB" id="A0A507ZPV6"/>
<dbReference type="PANTHER" id="PTHR43044:SF2">
    <property type="entry name" value="POLYSULPHIDE REDUCTASE NRFD"/>
    <property type="match status" value="1"/>
</dbReference>
<feature type="transmembrane region" description="Helical" evidence="8">
    <location>
        <begin position="371"/>
        <end position="387"/>
    </location>
</feature>
<feature type="transmembrane region" description="Helical" evidence="8">
    <location>
        <begin position="115"/>
        <end position="135"/>
    </location>
</feature>
<feature type="transmembrane region" description="Helical" evidence="8">
    <location>
        <begin position="344"/>
        <end position="364"/>
    </location>
</feature>
<keyword evidence="6 8" id="KW-0472">Membrane</keyword>
<comment type="subcellular location">
    <subcellularLocation>
        <location evidence="1">Cell membrane</location>
        <topology evidence="1">Multi-pass membrane protein</topology>
    </subcellularLocation>
</comment>
<feature type="transmembrane region" description="Helical" evidence="8">
    <location>
        <begin position="223"/>
        <end position="242"/>
    </location>
</feature>
<dbReference type="RefSeq" id="WP_141420853.1">
    <property type="nucleotide sequence ID" value="NZ_VIAR01000003.1"/>
</dbReference>
<dbReference type="Gene3D" id="1.10.150.20">
    <property type="entry name" value="5' to 3' exonuclease, C-terminal subdomain"/>
    <property type="match status" value="1"/>
</dbReference>
<gene>
    <name evidence="9" type="ORF">FKR84_03700</name>
</gene>
<dbReference type="GO" id="GO:0005886">
    <property type="term" value="C:plasma membrane"/>
    <property type="evidence" value="ECO:0007669"/>
    <property type="project" value="UniProtKB-SubCell"/>
</dbReference>
<feature type="transmembrane region" description="Helical" evidence="8">
    <location>
        <begin position="262"/>
        <end position="282"/>
    </location>
</feature>
<evidence type="ECO:0000256" key="1">
    <source>
        <dbReference type="ARBA" id="ARBA00004651"/>
    </source>
</evidence>
<evidence type="ECO:0000256" key="7">
    <source>
        <dbReference type="SAM" id="MobiDB-lite"/>
    </source>
</evidence>
<dbReference type="OrthoDB" id="9806499at2"/>
<keyword evidence="10" id="KW-1185">Reference proteome</keyword>
<evidence type="ECO:0000256" key="6">
    <source>
        <dbReference type="ARBA" id="ARBA00023136"/>
    </source>
</evidence>